<evidence type="ECO:0000313" key="3">
    <source>
        <dbReference type="Proteomes" id="UP001596390"/>
    </source>
</evidence>
<gene>
    <name evidence="2" type="ORF">ACFQMK_08955</name>
</gene>
<keyword evidence="3" id="KW-1185">Reference proteome</keyword>
<dbReference type="InterPro" id="IPR020481">
    <property type="entry name" value="Intracell_prot_inh_BsuPI"/>
</dbReference>
<dbReference type="InterPro" id="IPR038144">
    <property type="entry name" value="IPI"/>
</dbReference>
<dbReference type="Gene3D" id="2.60.40.2360">
    <property type="entry name" value="Intracellular proteinase inhibitor BsuPI"/>
    <property type="match status" value="1"/>
</dbReference>
<dbReference type="RefSeq" id="WP_267664070.1">
    <property type="nucleotide sequence ID" value="NZ_JAODIX010000032.1"/>
</dbReference>
<proteinExistence type="predicted"/>
<evidence type="ECO:0000313" key="2">
    <source>
        <dbReference type="EMBL" id="MFC7187011.1"/>
    </source>
</evidence>
<protein>
    <recommendedName>
        <fullName evidence="1">Intracellular proteinase inhibitor BsuPI domain-containing protein</fullName>
    </recommendedName>
</protein>
<dbReference type="EMBL" id="JBHSZZ010000032">
    <property type="protein sequence ID" value="MFC7187011.1"/>
    <property type="molecule type" value="Genomic_DNA"/>
</dbReference>
<sequence>MLDAALAPTGGDSGVMLALTVTNGGDDPVTLRFRTGQRADFAAFEPAAGDGADDPRRSTVGPVWRHAEGRLFTGALGTETLAPGESATYEATWPDPPAGEYLVVGTLTAEEGDAEATATVAID</sequence>
<feature type="domain" description="Intracellular proteinase inhibitor BsuPI" evidence="1">
    <location>
        <begin position="11"/>
        <end position="42"/>
    </location>
</feature>
<accession>A0ABD5YCA2</accession>
<name>A0ABD5YCA2_9EURY</name>
<organism evidence="2 3">
    <name type="scientific">Halorubrum yunnanense</name>
    <dbReference type="NCBI Taxonomy" id="1526162"/>
    <lineage>
        <taxon>Archaea</taxon>
        <taxon>Methanobacteriati</taxon>
        <taxon>Methanobacteriota</taxon>
        <taxon>Stenosarchaea group</taxon>
        <taxon>Halobacteria</taxon>
        <taxon>Halobacteriales</taxon>
        <taxon>Haloferacaceae</taxon>
        <taxon>Halorubrum</taxon>
    </lineage>
</organism>
<dbReference type="Pfam" id="PF12690">
    <property type="entry name" value="BsuPI"/>
    <property type="match status" value="2"/>
</dbReference>
<dbReference type="Proteomes" id="UP001596390">
    <property type="component" value="Unassembled WGS sequence"/>
</dbReference>
<comment type="caution">
    <text evidence="2">The sequence shown here is derived from an EMBL/GenBank/DDBJ whole genome shotgun (WGS) entry which is preliminary data.</text>
</comment>
<reference evidence="2 3" key="1">
    <citation type="journal article" date="2019" name="Int. J. Syst. Evol. Microbiol.">
        <title>The Global Catalogue of Microorganisms (GCM) 10K type strain sequencing project: providing services to taxonomists for standard genome sequencing and annotation.</title>
        <authorList>
            <consortium name="The Broad Institute Genomics Platform"/>
            <consortium name="The Broad Institute Genome Sequencing Center for Infectious Disease"/>
            <person name="Wu L."/>
            <person name="Ma J."/>
        </authorList>
    </citation>
    <scope>NUCLEOTIDE SEQUENCE [LARGE SCALE GENOMIC DNA]</scope>
    <source>
        <strain evidence="2 3">Q85</strain>
    </source>
</reference>
<evidence type="ECO:0000259" key="1">
    <source>
        <dbReference type="Pfam" id="PF12690"/>
    </source>
</evidence>
<feature type="domain" description="Intracellular proteinase inhibitor BsuPI" evidence="1">
    <location>
        <begin position="63"/>
        <end position="111"/>
    </location>
</feature>
<dbReference type="AlphaFoldDB" id="A0ABD5YCA2"/>